<dbReference type="InterPro" id="IPR027065">
    <property type="entry name" value="Lon_Prtase"/>
</dbReference>
<dbReference type="Proteomes" id="UP000002019">
    <property type="component" value="Chromosome"/>
</dbReference>
<comment type="subcellular location">
    <subcellularLocation>
        <location evidence="1 9 10">Cytoplasm</location>
    </subcellularLocation>
</comment>
<keyword evidence="6 9" id="KW-0720">Serine protease</keyword>
<dbReference type="HOGENOM" id="CLU_004109_4_3_0"/>
<dbReference type="Gene3D" id="3.30.230.10">
    <property type="match status" value="1"/>
</dbReference>
<evidence type="ECO:0000256" key="10">
    <source>
        <dbReference type="PIRNR" id="PIRNR001174"/>
    </source>
</evidence>
<keyword evidence="17" id="KW-0238">DNA-binding</keyword>
<dbReference type="GO" id="GO:0006515">
    <property type="term" value="P:protein quality control for misfolded or incompletely synthesized proteins"/>
    <property type="evidence" value="ECO:0007669"/>
    <property type="project" value="UniProtKB-UniRule"/>
</dbReference>
<dbReference type="Pfam" id="PF22667">
    <property type="entry name" value="Lon_lid"/>
    <property type="match status" value="1"/>
</dbReference>
<dbReference type="PROSITE" id="PS01046">
    <property type="entry name" value="LON_SER"/>
    <property type="match status" value="1"/>
</dbReference>
<dbReference type="SUPFAM" id="SSF88697">
    <property type="entry name" value="PUA domain-like"/>
    <property type="match status" value="1"/>
</dbReference>
<evidence type="ECO:0000256" key="2">
    <source>
        <dbReference type="ARBA" id="ARBA00022490"/>
    </source>
</evidence>
<keyword evidence="4 9" id="KW-0547">Nucleotide-binding</keyword>
<protein>
    <recommendedName>
        <fullName evidence="9 10">Lon protease</fullName>
        <ecNumber evidence="9 10">3.4.21.53</ecNumber>
    </recommendedName>
    <alternativeName>
        <fullName evidence="9">ATP-dependent protease La</fullName>
    </alternativeName>
</protein>
<proteinExistence type="evidence at transcript level"/>
<evidence type="ECO:0000256" key="11">
    <source>
        <dbReference type="PIRSR" id="PIRSR001174-1"/>
    </source>
</evidence>
<keyword evidence="7 9" id="KW-0067">ATP-binding</keyword>
<dbReference type="Gene3D" id="3.40.50.300">
    <property type="entry name" value="P-loop containing nucleotide triphosphate hydrolases"/>
    <property type="match status" value="1"/>
</dbReference>
<dbReference type="CDD" id="cd19500">
    <property type="entry name" value="RecA-like_Lon"/>
    <property type="match status" value="1"/>
</dbReference>
<evidence type="ECO:0000256" key="12">
    <source>
        <dbReference type="PIRSR" id="PIRSR001174-2"/>
    </source>
</evidence>
<accession>B0VJ87</accession>
<dbReference type="InterPro" id="IPR003111">
    <property type="entry name" value="Lon_prtase_N"/>
</dbReference>
<dbReference type="FunFam" id="1.20.5.5270:FF:000002">
    <property type="entry name" value="Lon protease homolog"/>
    <property type="match status" value="1"/>
</dbReference>
<keyword evidence="18" id="KW-1185">Reference proteome</keyword>
<keyword evidence="2 9" id="KW-0963">Cytoplasm</keyword>
<feature type="binding site" evidence="9 12">
    <location>
        <begin position="354"/>
        <end position="361"/>
    </location>
    <ligand>
        <name>ATP</name>
        <dbReference type="ChEBI" id="CHEBI:30616"/>
    </ligand>
</feature>
<comment type="subunit">
    <text evidence="9 10">Homohexamer. Organized in a ring with a central cavity.</text>
</comment>
<dbReference type="SMART" id="SM00464">
    <property type="entry name" value="LON"/>
    <property type="match status" value="1"/>
</dbReference>
<dbReference type="GO" id="GO:0043565">
    <property type="term" value="F:sequence-specific DNA binding"/>
    <property type="evidence" value="ECO:0007669"/>
    <property type="project" value="UniProtKB-UniRule"/>
</dbReference>
<dbReference type="InterPro" id="IPR020568">
    <property type="entry name" value="Ribosomal_Su5_D2-typ_SF"/>
</dbReference>
<gene>
    <name evidence="9 17" type="primary">lon</name>
    <name evidence="17" type="ordered locus">CLOAM1447</name>
</gene>
<comment type="similarity">
    <text evidence="9 10 13 14">Belongs to the peptidase S16 family.</text>
</comment>
<dbReference type="GO" id="GO:0016887">
    <property type="term" value="F:ATP hydrolysis activity"/>
    <property type="evidence" value="ECO:0007669"/>
    <property type="project" value="UniProtKB-UniRule"/>
</dbReference>
<dbReference type="InterPro" id="IPR027543">
    <property type="entry name" value="Lon_bac"/>
</dbReference>
<dbReference type="InterPro" id="IPR015947">
    <property type="entry name" value="PUA-like_sf"/>
</dbReference>
<dbReference type="InterPro" id="IPR046336">
    <property type="entry name" value="Lon_prtase_N_sf"/>
</dbReference>
<keyword evidence="8 9" id="KW-0346">Stress response</keyword>
<dbReference type="InterPro" id="IPR003593">
    <property type="entry name" value="AAA+_ATPase"/>
</dbReference>
<evidence type="ECO:0000256" key="6">
    <source>
        <dbReference type="ARBA" id="ARBA00022825"/>
    </source>
</evidence>
<evidence type="ECO:0000256" key="9">
    <source>
        <dbReference type="HAMAP-Rule" id="MF_01973"/>
    </source>
</evidence>
<evidence type="ECO:0000313" key="18">
    <source>
        <dbReference type="Proteomes" id="UP000002019"/>
    </source>
</evidence>
<reference evidence="17 18" key="1">
    <citation type="journal article" date="2008" name="J. Bacteriol.">
        <title>'Candidatus Cloacamonas acidaminovorans': genome sequence reconstruction provides a first glimpse of a new bacterial division.</title>
        <authorList>
            <person name="Pelletier E."/>
            <person name="Kreimeyer A."/>
            <person name="Bocs S."/>
            <person name="Rouy Z."/>
            <person name="Gyapay G."/>
            <person name="Chouari R."/>
            <person name="Riviere D."/>
            <person name="Ganesan A."/>
            <person name="Daegelen P."/>
            <person name="Sghir A."/>
            <person name="Cohen G.N."/>
            <person name="Medigue C."/>
            <person name="Weissenbach J."/>
            <person name="Le Paslier D."/>
        </authorList>
    </citation>
    <scope>NUCLEOTIDE SEQUENCE [LARGE SCALE GENOMIC DNA]</scope>
    <source>
        <strain evidence="18">Evry</strain>
    </source>
</reference>
<dbReference type="Pfam" id="PF02190">
    <property type="entry name" value="LON_substr_bdg"/>
    <property type="match status" value="1"/>
</dbReference>
<feature type="active site" evidence="9 11">
    <location>
        <position position="677"/>
    </location>
</feature>
<dbReference type="Pfam" id="PF05362">
    <property type="entry name" value="Lon_C"/>
    <property type="match status" value="1"/>
</dbReference>
<dbReference type="InterPro" id="IPR008269">
    <property type="entry name" value="Lon_proteolytic"/>
</dbReference>
<dbReference type="GO" id="GO:0004176">
    <property type="term" value="F:ATP-dependent peptidase activity"/>
    <property type="evidence" value="ECO:0007669"/>
    <property type="project" value="UniProtKB-UniRule"/>
</dbReference>
<dbReference type="Gene3D" id="2.30.130.40">
    <property type="entry name" value="LON domain-like"/>
    <property type="match status" value="1"/>
</dbReference>
<evidence type="ECO:0000256" key="14">
    <source>
        <dbReference type="RuleBase" id="RU000591"/>
    </source>
</evidence>
<dbReference type="KEGG" id="caci:CLOAM1447"/>
<dbReference type="Gene3D" id="1.10.8.60">
    <property type="match status" value="1"/>
</dbReference>
<dbReference type="OrthoDB" id="9803599at2"/>
<dbReference type="Gene3D" id="1.20.5.5270">
    <property type="match status" value="1"/>
</dbReference>
<name>B0VJ87_CLOAI</name>
<dbReference type="GO" id="GO:0005524">
    <property type="term" value="F:ATP binding"/>
    <property type="evidence" value="ECO:0007669"/>
    <property type="project" value="UniProtKB-UniRule"/>
</dbReference>
<comment type="catalytic activity">
    <reaction evidence="9 10 13">
        <text>Hydrolysis of proteins in presence of ATP.</text>
        <dbReference type="EC" id="3.4.21.53"/>
    </reaction>
</comment>
<comment type="induction">
    <text evidence="9">By heat shock.</text>
</comment>
<evidence type="ECO:0000256" key="4">
    <source>
        <dbReference type="ARBA" id="ARBA00022741"/>
    </source>
</evidence>
<dbReference type="InterPro" id="IPR008268">
    <property type="entry name" value="Peptidase_S16_AS"/>
</dbReference>
<dbReference type="PIRSF" id="PIRSF001174">
    <property type="entry name" value="Lon_proteas"/>
    <property type="match status" value="1"/>
</dbReference>
<evidence type="ECO:0000256" key="13">
    <source>
        <dbReference type="PROSITE-ProRule" id="PRU01122"/>
    </source>
</evidence>
<organism evidence="17 18">
    <name type="scientific">Cloacimonas acidaminovorans (strain Evry)</name>
    <dbReference type="NCBI Taxonomy" id="459349"/>
    <lineage>
        <taxon>Bacteria</taxon>
        <taxon>Pseudomonadati</taxon>
        <taxon>Candidatus Cloacimonadota</taxon>
        <taxon>Candidatus Cloacimonadia</taxon>
        <taxon>Candidatus Cloacimonadales</taxon>
        <taxon>Candidatus Cloacimonadaceae</taxon>
        <taxon>Candidatus Cloacimonas</taxon>
    </lineage>
</organism>
<dbReference type="Gene3D" id="1.20.58.1480">
    <property type="match status" value="1"/>
</dbReference>
<dbReference type="SUPFAM" id="SSF52540">
    <property type="entry name" value="P-loop containing nucleoside triphosphate hydrolases"/>
    <property type="match status" value="1"/>
</dbReference>
<keyword evidence="3 9" id="KW-0645">Protease</keyword>
<dbReference type="SMART" id="SM00382">
    <property type="entry name" value="AAA"/>
    <property type="match status" value="1"/>
</dbReference>
<evidence type="ECO:0000259" key="15">
    <source>
        <dbReference type="PROSITE" id="PS51786"/>
    </source>
</evidence>
<feature type="domain" description="Lon N-terminal" evidence="16">
    <location>
        <begin position="11"/>
        <end position="202"/>
    </location>
</feature>
<dbReference type="InterPro" id="IPR054594">
    <property type="entry name" value="Lon_lid"/>
</dbReference>
<dbReference type="SUPFAM" id="SSF54211">
    <property type="entry name" value="Ribosomal protein S5 domain 2-like"/>
    <property type="match status" value="1"/>
</dbReference>
<dbReference type="eggNOG" id="COG0466">
    <property type="taxonomic scope" value="Bacteria"/>
</dbReference>
<evidence type="ECO:0000256" key="5">
    <source>
        <dbReference type="ARBA" id="ARBA00022801"/>
    </source>
</evidence>
<dbReference type="FunFam" id="3.40.50.300:FF:000382">
    <property type="entry name" value="Lon protease homolog 2, peroxisomal"/>
    <property type="match status" value="1"/>
</dbReference>
<feature type="active site" evidence="9 11">
    <location>
        <position position="720"/>
    </location>
</feature>
<dbReference type="EC" id="3.4.21.53" evidence="9 10"/>
<evidence type="ECO:0000259" key="16">
    <source>
        <dbReference type="PROSITE" id="PS51787"/>
    </source>
</evidence>
<dbReference type="EMBL" id="CU466930">
    <property type="protein sequence ID" value="CAO81298.1"/>
    <property type="molecule type" value="Genomic_DNA"/>
</dbReference>
<dbReference type="RefSeq" id="WP_015425156.1">
    <property type="nucleotide sequence ID" value="NC_020449.1"/>
</dbReference>
<dbReference type="InterPro" id="IPR003959">
    <property type="entry name" value="ATPase_AAA_core"/>
</dbReference>
<comment type="function">
    <text evidence="9">ATP-dependent serine protease that mediates the selective degradation of mutant and abnormal proteins as well as certain short-lived regulatory proteins. Required for cellular homeostasis and for survival from DNA damage and developmental changes induced by stress. Degrades polypeptides processively to yield small peptide fragments that are 5 to 10 amino acids long. Binds to DNA in a double-stranded, site-specific manner.</text>
</comment>
<evidence type="ECO:0000256" key="1">
    <source>
        <dbReference type="ARBA" id="ARBA00004496"/>
    </source>
</evidence>
<dbReference type="Pfam" id="PF00004">
    <property type="entry name" value="AAA"/>
    <property type="match status" value="1"/>
</dbReference>
<dbReference type="PROSITE" id="PS51786">
    <property type="entry name" value="LON_PROTEOLYTIC"/>
    <property type="match status" value="1"/>
</dbReference>
<dbReference type="HAMAP" id="MF_01973">
    <property type="entry name" value="lon_bact"/>
    <property type="match status" value="1"/>
</dbReference>
<keyword evidence="5 9" id="KW-0378">Hydrolase</keyword>
<evidence type="ECO:0000256" key="7">
    <source>
        <dbReference type="ARBA" id="ARBA00022840"/>
    </source>
</evidence>
<evidence type="ECO:0000313" key="17">
    <source>
        <dbReference type="EMBL" id="CAO81298.1"/>
    </source>
</evidence>
<dbReference type="InterPro" id="IPR014721">
    <property type="entry name" value="Ribsml_uS5_D2-typ_fold_subgr"/>
</dbReference>
<dbReference type="PROSITE" id="PS51787">
    <property type="entry name" value="LON_N"/>
    <property type="match status" value="1"/>
</dbReference>
<dbReference type="GO" id="GO:0004252">
    <property type="term" value="F:serine-type endopeptidase activity"/>
    <property type="evidence" value="ECO:0007669"/>
    <property type="project" value="UniProtKB-UniRule"/>
</dbReference>
<dbReference type="NCBIfam" id="TIGR00763">
    <property type="entry name" value="lon"/>
    <property type="match status" value="1"/>
</dbReference>
<dbReference type="GO" id="GO:0005737">
    <property type="term" value="C:cytoplasm"/>
    <property type="evidence" value="ECO:0007669"/>
    <property type="project" value="UniProtKB-SubCell"/>
</dbReference>
<dbReference type="PANTHER" id="PTHR10046">
    <property type="entry name" value="ATP DEPENDENT LON PROTEASE FAMILY MEMBER"/>
    <property type="match status" value="1"/>
</dbReference>
<evidence type="ECO:0000256" key="8">
    <source>
        <dbReference type="ARBA" id="ARBA00023016"/>
    </source>
</evidence>
<sequence>MNYTTKIPRTLPVLHMSNVVMFPYLLMPLVVSDEESKLVIDYALANDKLMAFFLDQEKDDTGITELANFGTAVTILRMLRNQDGSISMLLQGSTRIKLQKIVQKNPFIMVDVEAIPEQFEEDTEIQAYRTVALELLEKIAQESNILNREMITGLSNIKQAGRVADIIAGNIDLPISDRQKILETIDLKQRFRYLNNCLAELIKQMKVENHIRSNIQLEMNEDQRRYYLREQMDAIRRELGETDEVSKEIMKWQELIEQKNLPDYVKETALEELERLATMQPVSSEYSVVRNYLDWIVNLPWREYSKDRLDLKKIERILEKDHYGLKEAKERILEFIAVKKLKGNLKGPILCFVGPPGTGKTSIGKSVARALSRKFIRMSLGGIHDEAEIRGHRRTYIGAMPGKIIMEIKRQGTANPVFMLDEIDKVGRDFRGDPSSALLEVLDPEQNNSFVDNYINLPFDLSEVLFITTANTLDTVPPALRDRMEIIEFTSYLENDKIEIAKHFLIPREKENNGLAKEKITFTKAALQEIIRYYVREAGVRNLQRRIGSISRKIAKEVAMGTHQKWIIKAEDIAKYLGPRKLTLEMANRKPEIGVATGLAWTGYGGEILFCETLRMPGKGNIILTGLLGEVMKESARIAVSYLKANHSVFIIPPKLFETSDIHIHFPSGAVPKDGPSAGLTLTVALASLFTGQKVRHDIAMTGEITLEGKVLAIGGLKEKLLAAKRAGIKRVVIPEENRETLSDFPADILAGMEITYVQEIQEAIRILLIPNTETVEQKPKQRRIA</sequence>
<dbReference type="AlphaFoldDB" id="B0VJ87"/>
<dbReference type="InterPro" id="IPR004815">
    <property type="entry name" value="Lon_bac/euk-typ"/>
</dbReference>
<dbReference type="GO" id="GO:0034605">
    <property type="term" value="P:cellular response to heat"/>
    <property type="evidence" value="ECO:0007669"/>
    <property type="project" value="UniProtKB-UniRule"/>
</dbReference>
<dbReference type="STRING" id="459349.CLOAM1447"/>
<dbReference type="PRINTS" id="PR00830">
    <property type="entry name" value="ENDOLAPTASE"/>
</dbReference>
<feature type="domain" description="Lon proteolytic" evidence="15">
    <location>
        <begin position="590"/>
        <end position="771"/>
    </location>
</feature>
<evidence type="ECO:0000256" key="3">
    <source>
        <dbReference type="ARBA" id="ARBA00022670"/>
    </source>
</evidence>
<dbReference type="InterPro" id="IPR027417">
    <property type="entry name" value="P-loop_NTPase"/>
</dbReference>